<gene>
    <name evidence="1" type="ORF">SAMN05446037_105615</name>
</gene>
<organism evidence="1 2">
    <name type="scientific">Anaerovirgula multivorans</name>
    <dbReference type="NCBI Taxonomy" id="312168"/>
    <lineage>
        <taxon>Bacteria</taxon>
        <taxon>Bacillati</taxon>
        <taxon>Bacillota</taxon>
        <taxon>Clostridia</taxon>
        <taxon>Peptostreptococcales</taxon>
        <taxon>Natronincolaceae</taxon>
        <taxon>Anaerovirgula</taxon>
    </lineage>
</organism>
<name>A0A239KWV4_9FIRM</name>
<evidence type="ECO:0000313" key="1">
    <source>
        <dbReference type="EMBL" id="SNT22535.1"/>
    </source>
</evidence>
<sequence length="70" mass="8009">MLYCLGKINKVSFKTTEIEQLVRAEFKKSTAGKVLSIGLILSDIASWKNSFIKKNGNEFIINRYAIYSLY</sequence>
<dbReference type="AlphaFoldDB" id="A0A239KWV4"/>
<proteinExistence type="predicted"/>
<keyword evidence="2" id="KW-1185">Reference proteome</keyword>
<protein>
    <submittedName>
        <fullName evidence="1">Uncharacterized protein</fullName>
    </submittedName>
</protein>
<evidence type="ECO:0000313" key="2">
    <source>
        <dbReference type="Proteomes" id="UP000198304"/>
    </source>
</evidence>
<dbReference type="EMBL" id="FZOJ01000056">
    <property type="protein sequence ID" value="SNT22535.1"/>
    <property type="molecule type" value="Genomic_DNA"/>
</dbReference>
<dbReference type="Proteomes" id="UP000198304">
    <property type="component" value="Unassembled WGS sequence"/>
</dbReference>
<accession>A0A239KWV4</accession>
<reference evidence="1 2" key="1">
    <citation type="submission" date="2017-06" db="EMBL/GenBank/DDBJ databases">
        <authorList>
            <person name="Kim H.J."/>
            <person name="Triplett B.A."/>
        </authorList>
    </citation>
    <scope>NUCLEOTIDE SEQUENCE [LARGE SCALE GENOMIC DNA]</scope>
    <source>
        <strain evidence="1 2">SCA</strain>
    </source>
</reference>